<accession>A0A0F7RWS9</accession>
<organism evidence="1 2">
    <name type="scientific">Sporisorium scitamineum</name>
    <dbReference type="NCBI Taxonomy" id="49012"/>
    <lineage>
        <taxon>Eukaryota</taxon>
        <taxon>Fungi</taxon>
        <taxon>Dikarya</taxon>
        <taxon>Basidiomycota</taxon>
        <taxon>Ustilaginomycotina</taxon>
        <taxon>Ustilaginomycetes</taxon>
        <taxon>Ustilaginales</taxon>
        <taxon>Ustilaginaceae</taxon>
        <taxon>Sporisorium</taxon>
    </lineage>
</organism>
<name>A0A0F7RWS9_9BASI</name>
<dbReference type="EMBL" id="CCFA01003107">
    <property type="protein sequence ID" value="CDS00835.1"/>
    <property type="molecule type" value="Genomic_DNA"/>
</dbReference>
<dbReference type="AlphaFoldDB" id="A0A0F7RWS9"/>
<evidence type="ECO:0000313" key="1">
    <source>
        <dbReference type="EMBL" id="CDS00835.1"/>
    </source>
</evidence>
<keyword evidence="2" id="KW-1185">Reference proteome</keyword>
<sequence>MFYATPPTYKRQQGLFFEGGMESLMWSPWGHFLAW</sequence>
<dbReference type="Proteomes" id="UP000242770">
    <property type="component" value="Unassembled WGS sequence"/>
</dbReference>
<evidence type="ECO:0000313" key="2">
    <source>
        <dbReference type="Proteomes" id="UP000242770"/>
    </source>
</evidence>
<proteinExistence type="predicted"/>
<reference evidence="2" key="1">
    <citation type="submission" date="2014-06" db="EMBL/GenBank/DDBJ databases">
        <authorList>
            <person name="Berkman P.J."/>
        </authorList>
    </citation>
    <scope>NUCLEOTIDE SEQUENCE [LARGE SCALE GENOMIC DNA]</scope>
</reference>
<protein>
    <submittedName>
        <fullName evidence="1">Uncharacterized protein</fullName>
    </submittedName>
</protein>
<gene>
    <name evidence="1" type="primary">SSCI52290.1</name>
</gene>